<dbReference type="GO" id="GO:0005634">
    <property type="term" value="C:nucleus"/>
    <property type="evidence" value="ECO:0007669"/>
    <property type="project" value="InterPro"/>
</dbReference>
<evidence type="ECO:0000259" key="1">
    <source>
        <dbReference type="Pfam" id="PF04937"/>
    </source>
</evidence>
<dbReference type="Pfam" id="PF04937">
    <property type="entry name" value="DUF659"/>
    <property type="match status" value="1"/>
</dbReference>
<dbReference type="PANTHER" id="PTHR32344">
    <property type="entry name" value="U1-TYPE DOMAIN-CONTAINING PROTEIN"/>
    <property type="match status" value="1"/>
</dbReference>
<organism evidence="2">
    <name type="scientific">Sipha flava</name>
    <name type="common">yellow sugarcane aphid</name>
    <dbReference type="NCBI Taxonomy" id="143950"/>
    <lineage>
        <taxon>Eukaryota</taxon>
        <taxon>Metazoa</taxon>
        <taxon>Ecdysozoa</taxon>
        <taxon>Arthropoda</taxon>
        <taxon>Hexapoda</taxon>
        <taxon>Insecta</taxon>
        <taxon>Pterygota</taxon>
        <taxon>Neoptera</taxon>
        <taxon>Paraneoptera</taxon>
        <taxon>Hemiptera</taxon>
        <taxon>Sternorrhyncha</taxon>
        <taxon>Aphidomorpha</taxon>
        <taxon>Aphidoidea</taxon>
        <taxon>Aphididae</taxon>
        <taxon>Sipha</taxon>
    </lineage>
</organism>
<dbReference type="GO" id="GO:0003690">
    <property type="term" value="F:double-stranded DNA binding"/>
    <property type="evidence" value="ECO:0007669"/>
    <property type="project" value="InterPro"/>
</dbReference>
<dbReference type="EMBL" id="GGMS01009342">
    <property type="protein sequence ID" value="MBY78545.1"/>
    <property type="molecule type" value="Transcribed_RNA"/>
</dbReference>
<dbReference type="PANTHER" id="PTHR32344:SF1">
    <property type="entry name" value="U1-TYPE DOMAIN-CONTAINING PROTEIN"/>
    <property type="match status" value="1"/>
</dbReference>
<evidence type="ECO:0000313" key="2">
    <source>
        <dbReference type="EMBL" id="MBY78545.1"/>
    </source>
</evidence>
<proteinExistence type="predicted"/>
<reference evidence="2" key="1">
    <citation type="submission" date="2018-04" db="EMBL/GenBank/DDBJ databases">
        <title>Transcriptome assembly of Sipha flava.</title>
        <authorList>
            <person name="Scully E.D."/>
            <person name="Geib S.M."/>
            <person name="Palmer N.A."/>
            <person name="Koch K."/>
            <person name="Bradshaw J."/>
            <person name="Heng-Moss T."/>
            <person name="Sarath G."/>
        </authorList>
    </citation>
    <scope>NUCLEOTIDE SEQUENCE</scope>
</reference>
<name>A0A2S2QLA2_9HEMI</name>
<dbReference type="InterPro" id="IPR007021">
    <property type="entry name" value="DUF659"/>
</dbReference>
<dbReference type="OrthoDB" id="6582565at2759"/>
<protein>
    <submittedName>
        <fullName evidence="2">CGG triplet repeat-binding protein 1</fullName>
    </submittedName>
</protein>
<sequence>MPKVKCSTASRLRAFVQEFGHNIFSTDGLVLFCKICNVKVTAEKRFAVQQHLSRDKHINGVERSKSQNEKNNTQSFITDVPNRSEYFLDLTRTFLSCNIPLNKLENPAFSKFLEKYTNKQTPDRSTLRKNYVSICYDETTDANGRYIANIMIGILEVGNIGKMFLLNSEVLEKTNHSAIAKVLDKSLSILWPQGIIHDNVLLFLSDAAPYMVKAATSIQTYYSKMIHVTCLAHALHRVAEEIRIHFPNVDELINNYKNLLADNRISFLFENLKQALVVQCKSSECTGK</sequence>
<feature type="domain" description="DUF659" evidence="1">
    <location>
        <begin position="103"/>
        <end position="258"/>
    </location>
</feature>
<accession>A0A2S2QLA2</accession>
<dbReference type="GO" id="GO:0006357">
    <property type="term" value="P:regulation of transcription by RNA polymerase II"/>
    <property type="evidence" value="ECO:0007669"/>
    <property type="project" value="InterPro"/>
</dbReference>
<dbReference type="InterPro" id="IPR033375">
    <property type="entry name" value="Cggbp1"/>
</dbReference>
<dbReference type="AlphaFoldDB" id="A0A2S2QLA2"/>
<gene>
    <name evidence="2" type="primary">Cggbp1_6</name>
    <name evidence="2" type="ORF">g.85922</name>
</gene>